<feature type="compositionally biased region" description="Polar residues" evidence="2">
    <location>
        <begin position="213"/>
        <end position="222"/>
    </location>
</feature>
<feature type="region of interest" description="Disordered" evidence="2">
    <location>
        <begin position="456"/>
        <end position="495"/>
    </location>
</feature>
<dbReference type="AlphaFoldDB" id="A0A165EB33"/>
<evidence type="ECO:0000256" key="2">
    <source>
        <dbReference type="SAM" id="MobiDB-lite"/>
    </source>
</evidence>
<gene>
    <name evidence="4" type="ORF">LAESUDRAFT_749866</name>
</gene>
<feature type="compositionally biased region" description="Basic residues" evidence="2">
    <location>
        <begin position="199"/>
        <end position="209"/>
    </location>
</feature>
<feature type="domain" description="C2H2-type" evidence="3">
    <location>
        <begin position="575"/>
        <end position="600"/>
    </location>
</feature>
<feature type="region of interest" description="Disordered" evidence="2">
    <location>
        <begin position="617"/>
        <end position="661"/>
    </location>
</feature>
<keyword evidence="1" id="KW-0862">Zinc</keyword>
<dbReference type="RefSeq" id="XP_040764376.1">
    <property type="nucleotide sequence ID" value="XM_040911581.1"/>
</dbReference>
<evidence type="ECO:0000259" key="3">
    <source>
        <dbReference type="PROSITE" id="PS50157"/>
    </source>
</evidence>
<keyword evidence="1" id="KW-0863">Zinc-finger</keyword>
<dbReference type="OrthoDB" id="1921166at2759"/>
<dbReference type="STRING" id="1314785.A0A165EB33"/>
<evidence type="ECO:0000256" key="1">
    <source>
        <dbReference type="PROSITE-ProRule" id="PRU00042"/>
    </source>
</evidence>
<protein>
    <recommendedName>
        <fullName evidence="3">C2H2-type domain-containing protein</fullName>
    </recommendedName>
</protein>
<dbReference type="GeneID" id="63828609"/>
<dbReference type="InParanoid" id="A0A165EB33"/>
<feature type="compositionally biased region" description="Basic residues" evidence="2">
    <location>
        <begin position="630"/>
        <end position="639"/>
    </location>
</feature>
<name>A0A165EB33_9APHY</name>
<dbReference type="EMBL" id="KV427623">
    <property type="protein sequence ID" value="KZT06636.1"/>
    <property type="molecule type" value="Genomic_DNA"/>
</dbReference>
<feature type="region of interest" description="Disordered" evidence="2">
    <location>
        <begin position="172"/>
        <end position="223"/>
    </location>
</feature>
<feature type="compositionally biased region" description="Basic residues" evidence="2">
    <location>
        <begin position="651"/>
        <end position="661"/>
    </location>
</feature>
<dbReference type="SMART" id="SM00355">
    <property type="entry name" value="ZnF_C2H2"/>
    <property type="match status" value="2"/>
</dbReference>
<keyword evidence="5" id="KW-1185">Reference proteome</keyword>
<dbReference type="GO" id="GO:0008270">
    <property type="term" value="F:zinc ion binding"/>
    <property type="evidence" value="ECO:0007669"/>
    <property type="project" value="UniProtKB-KW"/>
</dbReference>
<feature type="compositionally biased region" description="Polar residues" evidence="2">
    <location>
        <begin position="111"/>
        <end position="123"/>
    </location>
</feature>
<feature type="region of interest" description="Disordered" evidence="2">
    <location>
        <begin position="111"/>
        <end position="159"/>
    </location>
</feature>
<proteinExistence type="predicted"/>
<feature type="compositionally biased region" description="Polar residues" evidence="2">
    <location>
        <begin position="480"/>
        <end position="492"/>
    </location>
</feature>
<keyword evidence="1" id="KW-0479">Metal-binding</keyword>
<reference evidence="4 5" key="1">
    <citation type="journal article" date="2016" name="Mol. Biol. Evol.">
        <title>Comparative Genomics of Early-Diverging Mushroom-Forming Fungi Provides Insights into the Origins of Lignocellulose Decay Capabilities.</title>
        <authorList>
            <person name="Nagy L.G."/>
            <person name="Riley R."/>
            <person name="Tritt A."/>
            <person name="Adam C."/>
            <person name="Daum C."/>
            <person name="Floudas D."/>
            <person name="Sun H."/>
            <person name="Yadav J.S."/>
            <person name="Pangilinan J."/>
            <person name="Larsson K.H."/>
            <person name="Matsuura K."/>
            <person name="Barry K."/>
            <person name="Labutti K."/>
            <person name="Kuo R."/>
            <person name="Ohm R.A."/>
            <person name="Bhattacharya S.S."/>
            <person name="Shirouzu T."/>
            <person name="Yoshinaga Y."/>
            <person name="Martin F.M."/>
            <person name="Grigoriev I.V."/>
            <person name="Hibbett D.S."/>
        </authorList>
    </citation>
    <scope>NUCLEOTIDE SEQUENCE [LARGE SCALE GENOMIC DNA]</scope>
    <source>
        <strain evidence="4 5">93-53</strain>
    </source>
</reference>
<evidence type="ECO:0000313" key="4">
    <source>
        <dbReference type="EMBL" id="KZT06636.1"/>
    </source>
</evidence>
<evidence type="ECO:0000313" key="5">
    <source>
        <dbReference type="Proteomes" id="UP000076871"/>
    </source>
</evidence>
<organism evidence="4 5">
    <name type="scientific">Laetiporus sulphureus 93-53</name>
    <dbReference type="NCBI Taxonomy" id="1314785"/>
    <lineage>
        <taxon>Eukaryota</taxon>
        <taxon>Fungi</taxon>
        <taxon>Dikarya</taxon>
        <taxon>Basidiomycota</taxon>
        <taxon>Agaricomycotina</taxon>
        <taxon>Agaricomycetes</taxon>
        <taxon>Polyporales</taxon>
        <taxon>Laetiporus</taxon>
    </lineage>
</organism>
<sequence>MNMVAAQSLNYLSSILRKEIECLITKVHEFANGTPHLPSPNDPSLADCVLTIYIVPEEIPEPNERYSVMRVVQEPVCVTLLNFATRRDVWTRRLSMATAHSVLATHASTLTAQPCQRPQQSTTELRRQGEMSSSSSSSTHSVPAIPDSKEVLPSPSQSQELAATMLIASDAGDTTEPIAPPKTILDSGGECATSSLQMPRRRVARRHSARPSGSTSSQTSADATPVVPTILFPSACMPPLPYTLDDILYFQEVLPPEEFQELGAGVIDWQDHSKLPEGEDSSERDRHWDFLDPEGIHDFETSLLKDRQSRRRDLSEGYRVASVSKSTAYRDAEAHWSGPSITNIIEQQAPPLLWNMRETDDHDLNDSENRAPQDAIAGRSMKSHQSMSQSAMVPQGHALLNKASGSPSIPPATMNTPATSQPKACKDKSLSVRTLADREPLVAASLNAVGNVSTTATMRHIRSRRSPAPALVKEPASRAHSPTMSSPTASGSDDSELKISDHLRVATADSVVCQWRHATPGLLPCTHSCSPLDMWVHIRTAHVLGDSCRWDECDRTRGFSNLKRHVERNHLCIKWRCPSVGCNLSFSRVDSLARHLKTKHDCVSGNAVEEDDEIELARSGLKGSQEARRPQRASKAARKRPADENLDQSSRKKPYKHVRSQ</sequence>
<dbReference type="InterPro" id="IPR013087">
    <property type="entry name" value="Znf_C2H2_type"/>
</dbReference>
<dbReference type="PROSITE" id="PS00028">
    <property type="entry name" value="ZINC_FINGER_C2H2_1"/>
    <property type="match status" value="1"/>
</dbReference>
<accession>A0A165EB33</accession>
<dbReference type="Proteomes" id="UP000076871">
    <property type="component" value="Unassembled WGS sequence"/>
</dbReference>
<dbReference type="PROSITE" id="PS50157">
    <property type="entry name" value="ZINC_FINGER_C2H2_2"/>
    <property type="match status" value="1"/>
</dbReference>